<accession>A0A6A6S948</accession>
<dbReference type="Proteomes" id="UP000799753">
    <property type="component" value="Unassembled WGS sequence"/>
</dbReference>
<sequence>MYLDRALRYANQITDCSFKGHVRSFTFSSSHLKPEGSQNLIPIWRSFLRQSTPPLPKTPPTTPTLTTSAPYLCPINPSSSNLHLSSRHPSNYLSSPQEQSLNPSASIYTVILPLQYHTWCNYDNSRVLQSAQLCACFTDRSCAMDEVALAGDDGDETWRRGCTRIQARAR</sequence>
<keyword evidence="2" id="KW-1185">Reference proteome</keyword>
<proteinExistence type="predicted"/>
<evidence type="ECO:0000313" key="1">
    <source>
        <dbReference type="EMBL" id="KAF2643742.1"/>
    </source>
</evidence>
<evidence type="ECO:0000313" key="2">
    <source>
        <dbReference type="Proteomes" id="UP000799753"/>
    </source>
</evidence>
<protein>
    <submittedName>
        <fullName evidence="1">Uncharacterized protein</fullName>
    </submittedName>
</protein>
<gene>
    <name evidence="1" type="ORF">P280DRAFT_215958</name>
</gene>
<dbReference type="EMBL" id="MU006779">
    <property type="protein sequence ID" value="KAF2643742.1"/>
    <property type="molecule type" value="Genomic_DNA"/>
</dbReference>
<organism evidence="1 2">
    <name type="scientific">Massarina eburnea CBS 473.64</name>
    <dbReference type="NCBI Taxonomy" id="1395130"/>
    <lineage>
        <taxon>Eukaryota</taxon>
        <taxon>Fungi</taxon>
        <taxon>Dikarya</taxon>
        <taxon>Ascomycota</taxon>
        <taxon>Pezizomycotina</taxon>
        <taxon>Dothideomycetes</taxon>
        <taxon>Pleosporomycetidae</taxon>
        <taxon>Pleosporales</taxon>
        <taxon>Massarineae</taxon>
        <taxon>Massarinaceae</taxon>
        <taxon>Massarina</taxon>
    </lineage>
</organism>
<dbReference type="AlphaFoldDB" id="A0A6A6S948"/>
<name>A0A6A6S948_9PLEO</name>
<reference evidence="1" key="1">
    <citation type="journal article" date="2020" name="Stud. Mycol.">
        <title>101 Dothideomycetes genomes: a test case for predicting lifestyles and emergence of pathogens.</title>
        <authorList>
            <person name="Haridas S."/>
            <person name="Albert R."/>
            <person name="Binder M."/>
            <person name="Bloem J."/>
            <person name="Labutti K."/>
            <person name="Salamov A."/>
            <person name="Andreopoulos B."/>
            <person name="Baker S."/>
            <person name="Barry K."/>
            <person name="Bills G."/>
            <person name="Bluhm B."/>
            <person name="Cannon C."/>
            <person name="Castanera R."/>
            <person name="Culley D."/>
            <person name="Daum C."/>
            <person name="Ezra D."/>
            <person name="Gonzalez J."/>
            <person name="Henrissat B."/>
            <person name="Kuo A."/>
            <person name="Liang C."/>
            <person name="Lipzen A."/>
            <person name="Lutzoni F."/>
            <person name="Magnuson J."/>
            <person name="Mondo S."/>
            <person name="Nolan M."/>
            <person name="Ohm R."/>
            <person name="Pangilinan J."/>
            <person name="Park H.-J."/>
            <person name="Ramirez L."/>
            <person name="Alfaro M."/>
            <person name="Sun H."/>
            <person name="Tritt A."/>
            <person name="Yoshinaga Y."/>
            <person name="Zwiers L.-H."/>
            <person name="Turgeon B."/>
            <person name="Goodwin S."/>
            <person name="Spatafora J."/>
            <person name="Crous P."/>
            <person name="Grigoriev I."/>
        </authorList>
    </citation>
    <scope>NUCLEOTIDE SEQUENCE</scope>
    <source>
        <strain evidence="1">CBS 473.64</strain>
    </source>
</reference>